<feature type="transmembrane region" description="Helical" evidence="6">
    <location>
        <begin position="177"/>
        <end position="196"/>
    </location>
</feature>
<dbReference type="PROSITE" id="PS50850">
    <property type="entry name" value="MFS"/>
    <property type="match status" value="1"/>
</dbReference>
<comment type="caution">
    <text evidence="8">The sequence shown here is derived from an EMBL/GenBank/DDBJ whole genome shotgun (WGS) entry which is preliminary data.</text>
</comment>
<dbReference type="GO" id="GO:0005886">
    <property type="term" value="C:plasma membrane"/>
    <property type="evidence" value="ECO:0007669"/>
    <property type="project" value="UniProtKB-SubCell"/>
</dbReference>
<evidence type="ECO:0000256" key="1">
    <source>
        <dbReference type="ARBA" id="ARBA00004651"/>
    </source>
</evidence>
<protein>
    <submittedName>
        <fullName evidence="8">MFS transporter</fullName>
    </submittedName>
</protein>
<keyword evidence="3 6" id="KW-0812">Transmembrane</keyword>
<evidence type="ECO:0000256" key="5">
    <source>
        <dbReference type="ARBA" id="ARBA00023136"/>
    </source>
</evidence>
<keyword evidence="2" id="KW-0813">Transport</keyword>
<evidence type="ECO:0000256" key="6">
    <source>
        <dbReference type="SAM" id="Phobius"/>
    </source>
</evidence>
<dbReference type="InterPro" id="IPR036259">
    <property type="entry name" value="MFS_trans_sf"/>
</dbReference>
<evidence type="ECO:0000256" key="2">
    <source>
        <dbReference type="ARBA" id="ARBA00022448"/>
    </source>
</evidence>
<evidence type="ECO:0000313" key="9">
    <source>
        <dbReference type="Proteomes" id="UP000661435"/>
    </source>
</evidence>
<dbReference type="SUPFAM" id="SSF103473">
    <property type="entry name" value="MFS general substrate transporter"/>
    <property type="match status" value="1"/>
</dbReference>
<feature type="domain" description="Major facilitator superfamily (MFS) profile" evidence="7">
    <location>
        <begin position="17"/>
        <end position="420"/>
    </location>
</feature>
<keyword evidence="9" id="KW-1185">Reference proteome</keyword>
<name>A0A8J6JC33_9FIRM</name>
<feature type="transmembrane region" description="Helical" evidence="6">
    <location>
        <begin position="116"/>
        <end position="139"/>
    </location>
</feature>
<dbReference type="Pfam" id="PF07690">
    <property type="entry name" value="MFS_1"/>
    <property type="match status" value="1"/>
</dbReference>
<dbReference type="PANTHER" id="PTHR11360">
    <property type="entry name" value="MONOCARBOXYLATE TRANSPORTER"/>
    <property type="match status" value="1"/>
</dbReference>
<evidence type="ECO:0000313" key="8">
    <source>
        <dbReference type="EMBL" id="MBC5732474.1"/>
    </source>
</evidence>
<accession>A0A8J6JC33</accession>
<feature type="transmembrane region" description="Helical" evidence="6">
    <location>
        <begin position="240"/>
        <end position="259"/>
    </location>
</feature>
<keyword evidence="5 6" id="KW-0472">Membrane</keyword>
<dbReference type="InterPro" id="IPR050327">
    <property type="entry name" value="Proton-linked_MCT"/>
</dbReference>
<dbReference type="PANTHER" id="PTHR11360:SF290">
    <property type="entry name" value="MONOCARBOXYLATE MFS PERMEASE"/>
    <property type="match status" value="1"/>
</dbReference>
<dbReference type="GO" id="GO:0022857">
    <property type="term" value="F:transmembrane transporter activity"/>
    <property type="evidence" value="ECO:0007669"/>
    <property type="project" value="InterPro"/>
</dbReference>
<keyword evidence="4 6" id="KW-1133">Transmembrane helix</keyword>
<proteinExistence type="predicted"/>
<sequence>MSAETLAVNRQQASRRRATAVFLGVCLFNFAGYGLIINCFGLFLSPVSVAQNISITEISLTHTVRTLCGMAGTVLAGRLMPRYDLRKYLALVCLGLAGAAVLTARSTVFWHFMLSAALLGFAAGLGIYTLVPLVISEWFTAPGGYIGLATACGGLGGIVFSPVLARVIQCRGWQAGYLLIAAVALLVMLPAGVFLIRFRPGELGLEPCTGKKTVRAGRRESVPLPMDAGVTPDQAAHMPVFYLIIGMFIAVSLVSGAYTHVPAMLRAKGYGEMAVGGLNACYQMGAALTQFLLGALSVRWGIRRTMELFLTIIGVGAVGLLLTGSGSVILTGVFALMLGGGRALGVVEGPILVREAFGHRCYNTIFSNLYTAYLTACALTTTIYGLIYDSTGSYTVVFLFILVCIVLAALTVFGSLFCIRRSVWRAAAAAQRHT</sequence>
<evidence type="ECO:0000256" key="3">
    <source>
        <dbReference type="ARBA" id="ARBA00022692"/>
    </source>
</evidence>
<feature type="transmembrane region" description="Helical" evidence="6">
    <location>
        <begin position="145"/>
        <end position="165"/>
    </location>
</feature>
<evidence type="ECO:0000259" key="7">
    <source>
        <dbReference type="PROSITE" id="PS50850"/>
    </source>
</evidence>
<gene>
    <name evidence="8" type="ORF">H8S57_01870</name>
</gene>
<dbReference type="InterPro" id="IPR020846">
    <property type="entry name" value="MFS_dom"/>
</dbReference>
<comment type="subcellular location">
    <subcellularLocation>
        <location evidence="1">Cell membrane</location>
        <topology evidence="1">Multi-pass membrane protein</topology>
    </subcellularLocation>
</comment>
<organism evidence="8 9">
    <name type="scientific">Lawsonibacter hominis</name>
    <dbReference type="NCBI Taxonomy" id="2763053"/>
    <lineage>
        <taxon>Bacteria</taxon>
        <taxon>Bacillati</taxon>
        <taxon>Bacillota</taxon>
        <taxon>Clostridia</taxon>
        <taxon>Eubacteriales</taxon>
        <taxon>Oscillospiraceae</taxon>
        <taxon>Lawsonibacter</taxon>
    </lineage>
</organism>
<evidence type="ECO:0000256" key="4">
    <source>
        <dbReference type="ARBA" id="ARBA00022989"/>
    </source>
</evidence>
<feature type="transmembrane region" description="Helical" evidence="6">
    <location>
        <begin position="394"/>
        <end position="419"/>
    </location>
</feature>
<feature type="transmembrane region" description="Helical" evidence="6">
    <location>
        <begin position="308"/>
        <end position="336"/>
    </location>
</feature>
<feature type="transmembrane region" description="Helical" evidence="6">
    <location>
        <begin position="369"/>
        <end position="388"/>
    </location>
</feature>
<dbReference type="Proteomes" id="UP000661435">
    <property type="component" value="Unassembled WGS sequence"/>
</dbReference>
<reference evidence="8" key="1">
    <citation type="submission" date="2020-08" db="EMBL/GenBank/DDBJ databases">
        <title>Genome public.</title>
        <authorList>
            <person name="Liu C."/>
            <person name="Sun Q."/>
        </authorList>
    </citation>
    <scope>NUCLEOTIDE SEQUENCE</scope>
    <source>
        <strain evidence="8">NSJ-51</strain>
    </source>
</reference>
<dbReference type="Gene3D" id="1.20.1250.20">
    <property type="entry name" value="MFS general substrate transporter like domains"/>
    <property type="match status" value="2"/>
</dbReference>
<dbReference type="AlphaFoldDB" id="A0A8J6JC33"/>
<dbReference type="InterPro" id="IPR011701">
    <property type="entry name" value="MFS"/>
</dbReference>
<feature type="transmembrane region" description="Helical" evidence="6">
    <location>
        <begin position="88"/>
        <end position="104"/>
    </location>
</feature>
<dbReference type="EMBL" id="JACOPP010000002">
    <property type="protein sequence ID" value="MBC5732474.1"/>
    <property type="molecule type" value="Genomic_DNA"/>
</dbReference>
<feature type="transmembrane region" description="Helical" evidence="6">
    <location>
        <begin position="20"/>
        <end position="44"/>
    </location>
</feature>